<accession>A0A1S1Q863</accession>
<dbReference type="CDD" id="cd00146">
    <property type="entry name" value="PKD"/>
    <property type="match status" value="1"/>
</dbReference>
<dbReference type="Gene3D" id="2.60.40.10">
    <property type="entry name" value="Immunoglobulins"/>
    <property type="match status" value="1"/>
</dbReference>
<dbReference type="InterPro" id="IPR035986">
    <property type="entry name" value="PKD_dom_sf"/>
</dbReference>
<gene>
    <name evidence="3" type="ORF">BBK14_16195</name>
</gene>
<keyword evidence="4" id="KW-1185">Reference proteome</keyword>
<dbReference type="SUPFAM" id="SSF49299">
    <property type="entry name" value="PKD domain"/>
    <property type="match status" value="1"/>
</dbReference>
<organism evidence="3 4">
    <name type="scientific">Parafrankia soli</name>
    <dbReference type="NCBI Taxonomy" id="2599596"/>
    <lineage>
        <taxon>Bacteria</taxon>
        <taxon>Bacillati</taxon>
        <taxon>Actinomycetota</taxon>
        <taxon>Actinomycetes</taxon>
        <taxon>Frankiales</taxon>
        <taxon>Frankiaceae</taxon>
        <taxon>Parafrankia</taxon>
    </lineage>
</organism>
<dbReference type="Proteomes" id="UP000179769">
    <property type="component" value="Unassembled WGS sequence"/>
</dbReference>
<protein>
    <submittedName>
        <fullName evidence="3">Tat pathway signal sequence domain protein</fullName>
    </submittedName>
</protein>
<evidence type="ECO:0000313" key="3">
    <source>
        <dbReference type="EMBL" id="OHV31068.1"/>
    </source>
</evidence>
<dbReference type="EMBL" id="MAXA01000169">
    <property type="protein sequence ID" value="OHV31068.1"/>
    <property type="molecule type" value="Genomic_DNA"/>
</dbReference>
<evidence type="ECO:0000313" key="4">
    <source>
        <dbReference type="Proteomes" id="UP000179769"/>
    </source>
</evidence>
<name>A0A1S1Q863_9ACTN</name>
<feature type="signal peptide" evidence="1">
    <location>
        <begin position="1"/>
        <end position="24"/>
    </location>
</feature>
<dbReference type="InterPro" id="IPR000601">
    <property type="entry name" value="PKD_dom"/>
</dbReference>
<reference evidence="4" key="1">
    <citation type="submission" date="2016-07" db="EMBL/GenBank/DDBJ databases">
        <title>Frankia sp. NRRL B-16219 Genome sequencing.</title>
        <authorList>
            <person name="Ghodhbane-Gtari F."/>
            <person name="Swanson E."/>
            <person name="Gueddou A."/>
            <person name="Louati M."/>
            <person name="Nouioui I."/>
            <person name="Hezbri K."/>
            <person name="Abebe-Akele F."/>
            <person name="Simpson S."/>
            <person name="Morris K."/>
            <person name="Thomas K."/>
            <person name="Gtari M."/>
            <person name="Tisa L.S."/>
        </authorList>
    </citation>
    <scope>NUCLEOTIDE SEQUENCE [LARGE SCALE GENOMIC DNA]</scope>
    <source>
        <strain evidence="4">NRRL B-16219</strain>
    </source>
</reference>
<dbReference type="InterPro" id="IPR013783">
    <property type="entry name" value="Ig-like_fold"/>
</dbReference>
<dbReference type="RefSeq" id="WP_071062705.1">
    <property type="nucleotide sequence ID" value="NZ_MAXA01000169.1"/>
</dbReference>
<dbReference type="AlphaFoldDB" id="A0A1S1Q863"/>
<dbReference type="PROSITE" id="PS50093">
    <property type="entry name" value="PKD"/>
    <property type="match status" value="1"/>
</dbReference>
<dbReference type="Pfam" id="PF00801">
    <property type="entry name" value="PKD"/>
    <property type="match status" value="1"/>
</dbReference>
<feature type="domain" description="PKD" evidence="2">
    <location>
        <begin position="491"/>
        <end position="556"/>
    </location>
</feature>
<sequence>MKAVLSSLLLTAGLILVPAGAASAAPPDCAAATPGGPVQVTPGCVDPLYADPVVDSEQDLSTPVTHRRVSGHFDGTGVKFTIYLPPARQWQGRFFQYTYPISTENALDRAVAFGAASGAYTLQTSGTGGYRHAAAAAKFAETAAAAYYRSGSRRIYGYLYGPSGGSFQTVGAIENTTGVWEGAVPVVLGVPTSIPINFFVRAQARMVLRDVADQIADAVRPGGSGNPYTGLTPVQAAMLHETTSLGVPLKAWADPDYVLGLSAPDGLLGFGAVIKQLDPTYADDFWSKPGYLGTEQSALGDIVRAELARTGDRWAVALPSYYRHQVPPAGEGYDVFDSLRGRYPQRPLLVGPAIATSVAGGGTYTGRINGKVIVVDNLVDSDAYPWHADWYARRVQSPGDFRLYYNDNADHLEGPVTGAKASRIVSYDPIVEQALRDLAAWAERGVRPPQSTRYTVTGGQVRVPSTAAQRRGIQPVVDLTVRGRDRVDVNAGEKVDFRAQVATPPGAGRIVSAGWDVTGSGTFTPATPGFTASHRFTEPGTYYVSLKVAASRSGHAESFAMVENLDRVRVVVHPR</sequence>
<proteinExistence type="predicted"/>
<comment type="caution">
    <text evidence="3">The sequence shown here is derived from an EMBL/GenBank/DDBJ whole genome shotgun (WGS) entry which is preliminary data.</text>
</comment>
<evidence type="ECO:0000256" key="1">
    <source>
        <dbReference type="SAM" id="SignalP"/>
    </source>
</evidence>
<feature type="chain" id="PRO_5010379716" evidence="1">
    <location>
        <begin position="25"/>
        <end position="575"/>
    </location>
</feature>
<dbReference type="GO" id="GO:0005975">
    <property type="term" value="P:carbohydrate metabolic process"/>
    <property type="evidence" value="ECO:0007669"/>
    <property type="project" value="UniProtKB-ARBA"/>
</dbReference>
<keyword evidence="1" id="KW-0732">Signal</keyword>
<dbReference type="OrthoDB" id="906600at2"/>
<evidence type="ECO:0000259" key="2">
    <source>
        <dbReference type="PROSITE" id="PS50093"/>
    </source>
</evidence>